<organism evidence="1 2">
    <name type="scientific">Saccharicrinis carchari</name>
    <dbReference type="NCBI Taxonomy" id="1168039"/>
    <lineage>
        <taxon>Bacteria</taxon>
        <taxon>Pseudomonadati</taxon>
        <taxon>Bacteroidota</taxon>
        <taxon>Bacteroidia</taxon>
        <taxon>Marinilabiliales</taxon>
        <taxon>Marinilabiliaceae</taxon>
        <taxon>Saccharicrinis</taxon>
    </lineage>
</organism>
<accession>A0A521F3R4</accession>
<keyword evidence="2" id="KW-1185">Reference proteome</keyword>
<dbReference type="OrthoDB" id="1030126at2"/>
<dbReference type="AlphaFoldDB" id="A0A521F3R4"/>
<dbReference type="Proteomes" id="UP000319040">
    <property type="component" value="Unassembled WGS sequence"/>
</dbReference>
<reference evidence="1 2" key="1">
    <citation type="submission" date="2017-05" db="EMBL/GenBank/DDBJ databases">
        <authorList>
            <person name="Varghese N."/>
            <person name="Submissions S."/>
        </authorList>
    </citation>
    <scope>NUCLEOTIDE SEQUENCE [LARGE SCALE GENOMIC DNA]</scope>
    <source>
        <strain evidence="1 2">DSM 27040</strain>
    </source>
</reference>
<dbReference type="EMBL" id="FXTB01000014">
    <property type="protein sequence ID" value="SMO90858.1"/>
    <property type="molecule type" value="Genomic_DNA"/>
</dbReference>
<name>A0A521F3R4_SACCC</name>
<dbReference type="RefSeq" id="WP_142534704.1">
    <property type="nucleotide sequence ID" value="NZ_FXTB01000014.1"/>
</dbReference>
<proteinExistence type="predicted"/>
<evidence type="ECO:0000313" key="1">
    <source>
        <dbReference type="EMBL" id="SMO90858.1"/>
    </source>
</evidence>
<evidence type="ECO:0000313" key="2">
    <source>
        <dbReference type="Proteomes" id="UP000319040"/>
    </source>
</evidence>
<gene>
    <name evidence="1" type="ORF">SAMN06265379_11422</name>
</gene>
<protein>
    <submittedName>
        <fullName evidence="1">Uncharacterized protein</fullName>
    </submittedName>
</protein>
<sequence>MKEKDLGQEAERAIKYYSQFDINEPTEQDWRHWLGTLPKNIAVDFFDKGFSYSLKSIPFQAWYLEEIKGVEED</sequence>